<evidence type="ECO:0000313" key="2">
    <source>
        <dbReference type="EMBL" id="MPC53040.1"/>
    </source>
</evidence>
<gene>
    <name evidence="2" type="ORF">E2C01_046925</name>
</gene>
<evidence type="ECO:0000313" key="3">
    <source>
        <dbReference type="Proteomes" id="UP000324222"/>
    </source>
</evidence>
<dbReference type="Proteomes" id="UP000324222">
    <property type="component" value="Unassembled WGS sequence"/>
</dbReference>
<dbReference type="EMBL" id="VSRR010011344">
    <property type="protein sequence ID" value="MPC53040.1"/>
    <property type="molecule type" value="Genomic_DNA"/>
</dbReference>
<protein>
    <submittedName>
        <fullName evidence="2">Uncharacterized protein</fullName>
    </submittedName>
</protein>
<comment type="caution">
    <text evidence="2">The sequence shown here is derived from an EMBL/GenBank/DDBJ whole genome shotgun (WGS) entry which is preliminary data.</text>
</comment>
<organism evidence="2 3">
    <name type="scientific">Portunus trituberculatus</name>
    <name type="common">Swimming crab</name>
    <name type="synonym">Neptunus trituberculatus</name>
    <dbReference type="NCBI Taxonomy" id="210409"/>
    <lineage>
        <taxon>Eukaryota</taxon>
        <taxon>Metazoa</taxon>
        <taxon>Ecdysozoa</taxon>
        <taxon>Arthropoda</taxon>
        <taxon>Crustacea</taxon>
        <taxon>Multicrustacea</taxon>
        <taxon>Malacostraca</taxon>
        <taxon>Eumalacostraca</taxon>
        <taxon>Eucarida</taxon>
        <taxon>Decapoda</taxon>
        <taxon>Pleocyemata</taxon>
        <taxon>Brachyura</taxon>
        <taxon>Eubrachyura</taxon>
        <taxon>Portunoidea</taxon>
        <taxon>Portunidae</taxon>
        <taxon>Portuninae</taxon>
        <taxon>Portunus</taxon>
    </lineage>
</organism>
<reference evidence="2 3" key="1">
    <citation type="submission" date="2019-05" db="EMBL/GenBank/DDBJ databases">
        <title>Another draft genome of Portunus trituberculatus and its Hox gene families provides insights of decapod evolution.</title>
        <authorList>
            <person name="Jeong J.-H."/>
            <person name="Song I."/>
            <person name="Kim S."/>
            <person name="Choi T."/>
            <person name="Kim D."/>
            <person name="Ryu S."/>
            <person name="Kim W."/>
        </authorList>
    </citation>
    <scope>NUCLEOTIDE SEQUENCE [LARGE SCALE GENOMIC DNA]</scope>
    <source>
        <tissue evidence="2">Muscle</tissue>
    </source>
</reference>
<accession>A0A5B7FZ14</accession>
<keyword evidence="3" id="KW-1185">Reference proteome</keyword>
<evidence type="ECO:0000256" key="1">
    <source>
        <dbReference type="SAM" id="MobiDB-lite"/>
    </source>
</evidence>
<dbReference type="AlphaFoldDB" id="A0A5B7FZ14"/>
<name>A0A5B7FZ14_PORTR</name>
<proteinExistence type="predicted"/>
<feature type="region of interest" description="Disordered" evidence="1">
    <location>
        <begin position="74"/>
        <end position="101"/>
    </location>
</feature>
<sequence length="134" mass="15720">MPSGHCRIMSNFLLFRPSLPPSSSFHHHHHRHHHHYYHYHHYHHSHLQFFWPKTSVHRLIIFLVRLHLQRLTADHTPASPSPPPPPPRRHTPSPHPPRAPHIEYSMLNEVEITGVLRVNAGVVSEGEVRLVQVR</sequence>